<dbReference type="Pfam" id="PF10366">
    <property type="entry name" value="Vps39_1"/>
    <property type="match status" value="1"/>
</dbReference>
<evidence type="ECO:0000313" key="4">
    <source>
        <dbReference type="EMBL" id="KOF63043.1"/>
    </source>
</evidence>
<name>A0A0L8FH75_OCTBM</name>
<feature type="domain" description="Vacuolar sorting protein 39/Transforming growth factor beta receptor-associated zinc finger" evidence="3">
    <location>
        <begin position="591"/>
        <end position="629"/>
    </location>
</feature>
<dbReference type="GO" id="GO:0006886">
    <property type="term" value="P:intracellular protein transport"/>
    <property type="evidence" value="ECO:0007669"/>
    <property type="project" value="UniProtKB-UniRule"/>
</dbReference>
<dbReference type="AlphaFoldDB" id="A0A0L8FH75"/>
<dbReference type="GO" id="GO:0034058">
    <property type="term" value="P:endosomal vesicle fusion"/>
    <property type="evidence" value="ECO:0007669"/>
    <property type="project" value="TreeGrafter"/>
</dbReference>
<protein>
    <recommendedName>
        <fullName evidence="5">CNH domain-containing protein</fullName>
    </recommendedName>
</protein>
<dbReference type="Pfam" id="PF10367">
    <property type="entry name" value="zf-Vps39_C"/>
    <property type="match status" value="1"/>
</dbReference>
<dbReference type="GO" id="GO:0016020">
    <property type="term" value="C:membrane"/>
    <property type="evidence" value="ECO:0007669"/>
    <property type="project" value="TreeGrafter"/>
</dbReference>
<dbReference type="InterPro" id="IPR019452">
    <property type="entry name" value="VPS39/TGF_beta_rcpt-assoc_1"/>
</dbReference>
<dbReference type="STRING" id="37653.A0A0L8FH75"/>
<dbReference type="GO" id="GO:0005737">
    <property type="term" value="C:cytoplasm"/>
    <property type="evidence" value="ECO:0007669"/>
    <property type="project" value="TreeGrafter"/>
</dbReference>
<evidence type="ECO:0000259" key="3">
    <source>
        <dbReference type="Pfam" id="PF10367"/>
    </source>
</evidence>
<dbReference type="InterPro" id="IPR032914">
    <property type="entry name" value="Vam6/VPS39/TRAP1"/>
</dbReference>
<proteinExistence type="predicted"/>
<reference evidence="4" key="1">
    <citation type="submission" date="2015-07" db="EMBL/GenBank/DDBJ databases">
        <title>MeaNS - Measles Nucleotide Surveillance Program.</title>
        <authorList>
            <person name="Tran T."/>
            <person name="Druce J."/>
        </authorList>
    </citation>
    <scope>NUCLEOTIDE SEQUENCE</scope>
    <source>
        <strain evidence="4">UCB-OBI-ISO-001</strain>
        <tissue evidence="4">Gonad</tissue>
    </source>
</reference>
<dbReference type="InterPro" id="IPR000547">
    <property type="entry name" value="Clathrin_H-chain/VPS_repeat"/>
</dbReference>
<evidence type="ECO:0000259" key="2">
    <source>
        <dbReference type="Pfam" id="PF10366"/>
    </source>
</evidence>
<sequence length="645" mass="74127">MALHICIGKNKYATIFSCYAPTVNSNEIVKEQFYSELHNHLRSISIHDKFLLSMHIILDQQQKQAIPFQGGCLLGDFDGRIFVSSSKEIYALVPVAWEKQIQALLADKRVTEALDLAKNSNRTGVSKEKFLKMLSRIQQQAAFIEFSLGHFTEAHELFRSGGVDVKELISLYPRMLMSSCQFTRSVPPLHDIADVNQLTKGDNSKLTEYKEFLQLYLEEIKHMPVASGNEQVIDTALVKLYSENKRGDLLTLVAIDPKCELADSAEWLEKYHCYHPLAMLYYSHRDYDKALQTWMRLISGELNDDTFPGLDFVVEILANLKEHSLVWKYVERILQIDQEMGVKVFTERSASEEESDKMAPDTIVDFLHSFPLAVVFYLEFLVFQKKLQREKYHTHLAVLYLDHVLKLQKDSTTPSETIDIARSKLRHLLQVSDLYRVQLILGKAREMNMHAECAILYGKLEEHDKALKILVHKLKDYGAAENYCLVNAKDAVYKRKLFHILLSVYLDPSYERRDILIPPAIALLNSNVAEFDSIKVLQLLPEHWSVSILSHFLSRSIRRSINNSRTKNIERMLARCENLSVKHCVISLQKEPIIMTDDRLCAVCKRSFSDSTFLRYPNGIISHIHCAKNPNICPVTGKLFSLKKS</sequence>
<dbReference type="OrthoDB" id="10258882at2759"/>
<dbReference type="GO" id="GO:0006914">
    <property type="term" value="P:autophagy"/>
    <property type="evidence" value="ECO:0007669"/>
    <property type="project" value="TreeGrafter"/>
</dbReference>
<dbReference type="PANTHER" id="PTHR12894:SF27">
    <property type="entry name" value="TRANSFORMING GROWTH FACTOR-BETA RECEPTOR-ASSOCIATED PROTEIN 1"/>
    <property type="match status" value="1"/>
</dbReference>
<dbReference type="InterPro" id="IPR019453">
    <property type="entry name" value="VPS39/TGFA1_Znf"/>
</dbReference>
<feature type="repeat" description="CHCR" evidence="1">
    <location>
        <begin position="348"/>
        <end position="510"/>
    </location>
</feature>
<evidence type="ECO:0000256" key="1">
    <source>
        <dbReference type="PROSITE-ProRule" id="PRU01006"/>
    </source>
</evidence>
<gene>
    <name evidence="4" type="ORF">OCBIM_22020555mg</name>
</gene>
<dbReference type="EMBL" id="KQ431722">
    <property type="protein sequence ID" value="KOF63043.1"/>
    <property type="molecule type" value="Genomic_DNA"/>
</dbReference>
<evidence type="ECO:0008006" key="5">
    <source>
        <dbReference type="Google" id="ProtNLM"/>
    </source>
</evidence>
<accession>A0A0L8FH75</accession>
<dbReference type="PROSITE" id="PS50236">
    <property type="entry name" value="CHCR"/>
    <property type="match status" value="1"/>
</dbReference>
<feature type="domain" description="Vacuolar sorting protein 39/Transforming growth factor beta receptor-associated" evidence="2">
    <location>
        <begin position="233"/>
        <end position="332"/>
    </location>
</feature>
<organism evidence="4">
    <name type="scientific">Octopus bimaculoides</name>
    <name type="common">California two-spotted octopus</name>
    <dbReference type="NCBI Taxonomy" id="37653"/>
    <lineage>
        <taxon>Eukaryota</taxon>
        <taxon>Metazoa</taxon>
        <taxon>Spiralia</taxon>
        <taxon>Lophotrochozoa</taxon>
        <taxon>Mollusca</taxon>
        <taxon>Cephalopoda</taxon>
        <taxon>Coleoidea</taxon>
        <taxon>Octopodiformes</taxon>
        <taxon>Octopoda</taxon>
        <taxon>Incirrata</taxon>
        <taxon>Octopodidae</taxon>
        <taxon>Octopus</taxon>
    </lineage>
</organism>
<dbReference type="PANTHER" id="PTHR12894">
    <property type="entry name" value="CNH DOMAIN CONTAINING"/>
    <property type="match status" value="1"/>
</dbReference>